<name>A0ACC1SXP6_9APHY</name>
<dbReference type="EMBL" id="JANHOG010000966">
    <property type="protein sequence ID" value="KAJ3548317.1"/>
    <property type="molecule type" value="Genomic_DNA"/>
</dbReference>
<gene>
    <name evidence="1" type="ORF">NM688_g5313</name>
</gene>
<dbReference type="Proteomes" id="UP001148662">
    <property type="component" value="Unassembled WGS sequence"/>
</dbReference>
<reference evidence="1" key="1">
    <citation type="submission" date="2022-07" db="EMBL/GenBank/DDBJ databases">
        <title>Genome Sequence of Phlebia brevispora.</title>
        <authorList>
            <person name="Buettner E."/>
        </authorList>
    </citation>
    <scope>NUCLEOTIDE SEQUENCE</scope>
    <source>
        <strain evidence="1">MPL23</strain>
    </source>
</reference>
<evidence type="ECO:0000313" key="1">
    <source>
        <dbReference type="EMBL" id="KAJ3548317.1"/>
    </source>
</evidence>
<protein>
    <submittedName>
        <fullName evidence="1">Uncharacterized protein</fullName>
    </submittedName>
</protein>
<evidence type="ECO:0000313" key="2">
    <source>
        <dbReference type="Proteomes" id="UP001148662"/>
    </source>
</evidence>
<accession>A0ACC1SXP6</accession>
<comment type="caution">
    <text evidence="1">The sequence shown here is derived from an EMBL/GenBank/DDBJ whole genome shotgun (WGS) entry which is preliminary data.</text>
</comment>
<organism evidence="1 2">
    <name type="scientific">Phlebia brevispora</name>
    <dbReference type="NCBI Taxonomy" id="194682"/>
    <lineage>
        <taxon>Eukaryota</taxon>
        <taxon>Fungi</taxon>
        <taxon>Dikarya</taxon>
        <taxon>Basidiomycota</taxon>
        <taxon>Agaricomycotina</taxon>
        <taxon>Agaricomycetes</taxon>
        <taxon>Polyporales</taxon>
        <taxon>Meruliaceae</taxon>
        <taxon>Phlebia</taxon>
    </lineage>
</organism>
<proteinExistence type="predicted"/>
<keyword evidence="2" id="KW-1185">Reference proteome</keyword>
<sequence>MFSQGTWIEQQSAGSSEMSFLAERAGALLCIAGPSFHLARSPLYHSPPLVIPVLPQELIVRILKHLVQVDDNQRVKNLKACSLVCSKWLPLARWHLFHTTVVVDGHRVRNFGAFMEVIRHSPGVCYCIQVLSLQADRVLSGPGTPISAAIIQEFLGRLPRLSTLEISGLRFEAFPLPIPRVVGPFTLSRLRIMNQRSWTSNGGDLLDVLGLFTELGELTLENLGELKDSVCTDGGYGSRFTEDMLSSLHTSSPCAIKELNLYSVSQLHFYLEVFKRTRSVETIRSLAVRCGHPVQIPGFARDLGSFFAEAGMGITQLSIELSGCFHNRLHAHVADDCNKIFNLLLPGLPHLSSLRTFGLLILFPHDPAIPGLMWSLLVAILSALPPNVRRIQLCLQLDMYSRRPDHMAPFPWDSPWLAPQLHWGDLRRVLSRFGRLEVIRFTKSSSDKSKQTISEPDELEKARISQYLPELRNRKALLFDNC</sequence>